<evidence type="ECO:0000256" key="1">
    <source>
        <dbReference type="SAM" id="Phobius"/>
    </source>
</evidence>
<proteinExistence type="predicted"/>
<evidence type="ECO:0000313" key="3">
    <source>
        <dbReference type="Proteomes" id="UP000290900"/>
    </source>
</evidence>
<evidence type="ECO:0000313" key="2">
    <source>
        <dbReference type="EMBL" id="VEU19979.1"/>
    </source>
</evidence>
<name>A0A448YGF1_BRENA</name>
<keyword evidence="1" id="KW-0472">Membrane</keyword>
<dbReference type="OrthoDB" id="10515201at2759"/>
<dbReference type="InParanoid" id="A0A448YGF1"/>
<accession>A0A448YGF1</accession>
<keyword evidence="3" id="KW-1185">Reference proteome</keyword>
<sequence length="87" mass="9310">MSSSPILSQIIKQHGTSFGIGAIGAGLLAPMLLTKYMMASNQPWLWAKSSENTMSASSSGAEMAKAPMMTAEELENMVHGEMLLVYD</sequence>
<keyword evidence="1" id="KW-1133">Transmembrane helix</keyword>
<protein>
    <submittedName>
        <fullName evidence="2">DEKNAAC100049</fullName>
    </submittedName>
</protein>
<feature type="transmembrane region" description="Helical" evidence="1">
    <location>
        <begin position="15"/>
        <end position="33"/>
    </location>
</feature>
<reference evidence="2 3" key="1">
    <citation type="submission" date="2018-12" db="EMBL/GenBank/DDBJ databases">
        <authorList>
            <person name="Tiukova I."/>
            <person name="Dainat J."/>
        </authorList>
    </citation>
    <scope>NUCLEOTIDE SEQUENCE [LARGE SCALE GENOMIC DNA]</scope>
</reference>
<dbReference type="Proteomes" id="UP000290900">
    <property type="component" value="Unassembled WGS sequence"/>
</dbReference>
<dbReference type="EMBL" id="CAACVR010000001">
    <property type="protein sequence ID" value="VEU19979.1"/>
    <property type="molecule type" value="Genomic_DNA"/>
</dbReference>
<dbReference type="AlphaFoldDB" id="A0A448YGF1"/>
<organism evidence="2 3">
    <name type="scientific">Brettanomyces naardenensis</name>
    <name type="common">Yeast</name>
    <dbReference type="NCBI Taxonomy" id="13370"/>
    <lineage>
        <taxon>Eukaryota</taxon>
        <taxon>Fungi</taxon>
        <taxon>Dikarya</taxon>
        <taxon>Ascomycota</taxon>
        <taxon>Saccharomycotina</taxon>
        <taxon>Pichiomycetes</taxon>
        <taxon>Pichiales</taxon>
        <taxon>Pichiaceae</taxon>
        <taxon>Brettanomyces</taxon>
    </lineage>
</organism>
<keyword evidence="1" id="KW-0812">Transmembrane</keyword>
<gene>
    <name evidence="2" type="ORF">BRENAR_LOCUS714</name>
</gene>